<organism evidence="1 2">
    <name type="scientific">Muricoccus roseus</name>
    <dbReference type="NCBI Taxonomy" id="198092"/>
    <lineage>
        <taxon>Bacteria</taxon>
        <taxon>Pseudomonadati</taxon>
        <taxon>Pseudomonadota</taxon>
        <taxon>Alphaproteobacteria</taxon>
        <taxon>Acetobacterales</taxon>
        <taxon>Roseomonadaceae</taxon>
        <taxon>Muricoccus</taxon>
    </lineage>
</organism>
<dbReference type="Pfam" id="PF14384">
    <property type="entry name" value="BrnA_antitoxin"/>
    <property type="match status" value="1"/>
</dbReference>
<dbReference type="AlphaFoldDB" id="A0A1M6T1X7"/>
<evidence type="ECO:0000313" key="1">
    <source>
        <dbReference type="EMBL" id="SHK50798.1"/>
    </source>
</evidence>
<gene>
    <name evidence="1" type="ORF">SAMN02745194_05058</name>
</gene>
<evidence type="ECO:0000313" key="2">
    <source>
        <dbReference type="Proteomes" id="UP000184387"/>
    </source>
</evidence>
<proteinExistence type="predicted"/>
<sequence length="75" mass="8336">MPDPDDPPELTPEFFARAEIREGDKVIRRGRPKAAATKKLVSLRLDADVLDRLRASGPGWQGRANAALRRLVDES</sequence>
<protein>
    <submittedName>
        <fullName evidence="1">BrnA antitoxin of type II toxin-antitoxin system</fullName>
    </submittedName>
</protein>
<name>A0A1M6T1X7_9PROT</name>
<dbReference type="Proteomes" id="UP000184387">
    <property type="component" value="Unassembled WGS sequence"/>
</dbReference>
<dbReference type="EMBL" id="FQZF01000068">
    <property type="protein sequence ID" value="SHK50798.1"/>
    <property type="molecule type" value="Genomic_DNA"/>
</dbReference>
<dbReference type="RefSeq" id="WP_073140658.1">
    <property type="nucleotide sequence ID" value="NZ_FQZF01000068.1"/>
</dbReference>
<reference evidence="1 2" key="1">
    <citation type="submission" date="2016-11" db="EMBL/GenBank/DDBJ databases">
        <authorList>
            <person name="Jaros S."/>
            <person name="Januszkiewicz K."/>
            <person name="Wedrychowicz H."/>
        </authorList>
    </citation>
    <scope>NUCLEOTIDE SEQUENCE [LARGE SCALE GENOMIC DNA]</scope>
    <source>
        <strain evidence="1 2">DSM 14916</strain>
    </source>
</reference>
<dbReference type="InterPro" id="IPR025528">
    <property type="entry name" value="BrnA_antitoxin"/>
</dbReference>
<keyword evidence="2" id="KW-1185">Reference proteome</keyword>
<accession>A0A1M6T1X7</accession>